<feature type="region of interest" description="Disordered" evidence="1">
    <location>
        <begin position="1"/>
        <end position="50"/>
    </location>
</feature>
<name>A0A1R4HJ79_9GAMM</name>
<organism evidence="2 3">
    <name type="scientific">Crenothrix polyspora</name>
    <dbReference type="NCBI Taxonomy" id="360316"/>
    <lineage>
        <taxon>Bacteria</taxon>
        <taxon>Pseudomonadati</taxon>
        <taxon>Pseudomonadota</taxon>
        <taxon>Gammaproteobacteria</taxon>
        <taxon>Methylococcales</taxon>
        <taxon>Crenotrichaceae</taxon>
        <taxon>Crenothrix</taxon>
    </lineage>
</organism>
<dbReference type="RefSeq" id="WP_087148533.1">
    <property type="nucleotide sequence ID" value="NZ_FUKJ01000453.1"/>
</dbReference>
<reference evidence="3" key="1">
    <citation type="submission" date="2017-02" db="EMBL/GenBank/DDBJ databases">
        <authorList>
            <person name="Daims H."/>
        </authorList>
    </citation>
    <scope>NUCLEOTIDE SEQUENCE [LARGE SCALE GENOMIC DNA]</scope>
</reference>
<dbReference type="EMBL" id="FUKJ01000453">
    <property type="protein sequence ID" value="SJM96101.1"/>
    <property type="molecule type" value="Genomic_DNA"/>
</dbReference>
<feature type="compositionally biased region" description="Basic and acidic residues" evidence="1">
    <location>
        <begin position="18"/>
        <end position="35"/>
    </location>
</feature>
<protein>
    <submittedName>
        <fullName evidence="2">Uncharacterized protein</fullName>
    </submittedName>
</protein>
<dbReference type="OrthoDB" id="9909407at2"/>
<accession>A0A1R4HJ79</accession>
<keyword evidence="3" id="KW-1185">Reference proteome</keyword>
<evidence type="ECO:0000313" key="2">
    <source>
        <dbReference type="EMBL" id="SJM96101.1"/>
    </source>
</evidence>
<proteinExistence type="predicted"/>
<evidence type="ECO:0000313" key="3">
    <source>
        <dbReference type="Proteomes" id="UP000195442"/>
    </source>
</evidence>
<evidence type="ECO:0000256" key="1">
    <source>
        <dbReference type="SAM" id="MobiDB-lite"/>
    </source>
</evidence>
<dbReference type="Proteomes" id="UP000195442">
    <property type="component" value="Unassembled WGS sequence"/>
</dbReference>
<dbReference type="AlphaFoldDB" id="A0A1R4HJ79"/>
<sequence>MNIVEGRSNLRRLSVPRRSAERDDGDRRQCDRRQGAEAVAVASAEENDQDTQKKYVRVSLTPGERTLLQDMYLIEDK</sequence>
<gene>
    <name evidence="2" type="ORF">CRENPOLYSF2_860010</name>
</gene>